<dbReference type="AlphaFoldDB" id="A0A562E7V4"/>
<dbReference type="RefSeq" id="WP_051403602.1">
    <property type="nucleotide sequence ID" value="NZ_VLJS01000001.1"/>
</dbReference>
<proteinExistence type="predicted"/>
<keyword evidence="4 5" id="KW-0472">Membrane</keyword>
<keyword evidence="2 5" id="KW-0812">Transmembrane</keyword>
<feature type="transmembrane region" description="Helical" evidence="5">
    <location>
        <begin position="105"/>
        <end position="123"/>
    </location>
</feature>
<dbReference type="Proteomes" id="UP000321583">
    <property type="component" value="Unassembled WGS sequence"/>
</dbReference>
<feature type="transmembrane region" description="Helical" evidence="5">
    <location>
        <begin position="75"/>
        <end position="93"/>
    </location>
</feature>
<evidence type="ECO:0000256" key="4">
    <source>
        <dbReference type="ARBA" id="ARBA00023136"/>
    </source>
</evidence>
<dbReference type="InterPro" id="IPR032808">
    <property type="entry name" value="DoxX"/>
</dbReference>
<sequence>MHSRDEKLWTVLRLVLAVLIAAHGWARLFAGAVAPFGQWLDGLGFMIGPVIAWGVTLYEIVGSALFALRRLVFPLSLGFAAIYLAGLVLVHLPEGWFVVGLGRNGMEYSVLLVCALLCVGTHYRESRPRS</sequence>
<comment type="subcellular location">
    <subcellularLocation>
        <location evidence="1">Membrane</location>
        <topology evidence="1">Multi-pass membrane protein</topology>
    </subcellularLocation>
</comment>
<keyword evidence="3 5" id="KW-1133">Transmembrane helix</keyword>
<reference evidence="6 7" key="1">
    <citation type="submission" date="2019-07" db="EMBL/GenBank/DDBJ databases">
        <title>Genome sequencing of lignin-degrading bacterial isolates.</title>
        <authorList>
            <person name="Gladden J."/>
        </authorList>
    </citation>
    <scope>NUCLEOTIDE SEQUENCE [LARGE SCALE GENOMIC DNA]</scope>
    <source>
        <strain evidence="6 7">J19</strain>
    </source>
</reference>
<comment type="caution">
    <text evidence="6">The sequence shown here is derived from an EMBL/GenBank/DDBJ whole genome shotgun (WGS) entry which is preliminary data.</text>
</comment>
<evidence type="ECO:0000256" key="1">
    <source>
        <dbReference type="ARBA" id="ARBA00004141"/>
    </source>
</evidence>
<organism evidence="6 7">
    <name type="scientific">Pseudoxanthomonas taiwanensis J19</name>
    <dbReference type="NCBI Taxonomy" id="935569"/>
    <lineage>
        <taxon>Bacteria</taxon>
        <taxon>Pseudomonadati</taxon>
        <taxon>Pseudomonadota</taxon>
        <taxon>Gammaproteobacteria</taxon>
        <taxon>Lysobacterales</taxon>
        <taxon>Lysobacteraceae</taxon>
        <taxon>Pseudoxanthomonas</taxon>
    </lineage>
</organism>
<keyword evidence="7" id="KW-1185">Reference proteome</keyword>
<dbReference type="Pfam" id="PF07681">
    <property type="entry name" value="DoxX"/>
    <property type="match status" value="1"/>
</dbReference>
<dbReference type="GO" id="GO:0016020">
    <property type="term" value="C:membrane"/>
    <property type="evidence" value="ECO:0007669"/>
    <property type="project" value="UniProtKB-SubCell"/>
</dbReference>
<evidence type="ECO:0000313" key="7">
    <source>
        <dbReference type="Proteomes" id="UP000321583"/>
    </source>
</evidence>
<gene>
    <name evidence="6" type="ORF">L613_000100000270</name>
</gene>
<protein>
    <submittedName>
        <fullName evidence="6">Putative oxidoreductase</fullName>
    </submittedName>
</protein>
<evidence type="ECO:0000256" key="3">
    <source>
        <dbReference type="ARBA" id="ARBA00022989"/>
    </source>
</evidence>
<evidence type="ECO:0000256" key="5">
    <source>
        <dbReference type="SAM" id="Phobius"/>
    </source>
</evidence>
<evidence type="ECO:0000313" key="6">
    <source>
        <dbReference type="EMBL" id="TWH17804.1"/>
    </source>
</evidence>
<name>A0A562E7V4_9GAMM</name>
<dbReference type="EMBL" id="VLJS01000001">
    <property type="protein sequence ID" value="TWH17804.1"/>
    <property type="molecule type" value="Genomic_DNA"/>
</dbReference>
<feature type="transmembrane region" description="Helical" evidence="5">
    <location>
        <begin position="46"/>
        <end position="68"/>
    </location>
</feature>
<accession>A0A562E7V4</accession>
<evidence type="ECO:0000256" key="2">
    <source>
        <dbReference type="ARBA" id="ARBA00022692"/>
    </source>
</evidence>